<name>A0A1I4F3L5_9HYPH</name>
<organism evidence="4 5">
    <name type="scientific">Methylobacterium pseudosasicola</name>
    <dbReference type="NCBI Taxonomy" id="582667"/>
    <lineage>
        <taxon>Bacteria</taxon>
        <taxon>Pseudomonadati</taxon>
        <taxon>Pseudomonadota</taxon>
        <taxon>Alphaproteobacteria</taxon>
        <taxon>Hyphomicrobiales</taxon>
        <taxon>Methylobacteriaceae</taxon>
        <taxon>Methylobacterium</taxon>
    </lineage>
</organism>
<dbReference type="InterPro" id="IPR018470">
    <property type="entry name" value="Metal-bd_Tp34-typ"/>
</dbReference>
<dbReference type="STRING" id="582667.SAMN05192568_100175"/>
<dbReference type="Proteomes" id="UP000199048">
    <property type="component" value="Unassembled WGS sequence"/>
</dbReference>
<dbReference type="InterPro" id="IPR038482">
    <property type="entry name" value="Tp34-type_sf"/>
</dbReference>
<dbReference type="Gene3D" id="2.60.40.2480">
    <property type="entry name" value="Periplasmic metal-binding protein Tp34-type"/>
    <property type="match status" value="1"/>
</dbReference>
<keyword evidence="2 3" id="KW-0732">Signal</keyword>
<dbReference type="OrthoDB" id="1495621at2"/>
<dbReference type="PIRSF" id="PIRSF017018">
    <property type="entry name" value="Tp34"/>
    <property type="match status" value="1"/>
</dbReference>
<keyword evidence="5" id="KW-1185">Reference proteome</keyword>
<dbReference type="EMBL" id="FOTK01000001">
    <property type="protein sequence ID" value="SFL12582.1"/>
    <property type="molecule type" value="Genomic_DNA"/>
</dbReference>
<evidence type="ECO:0000256" key="1">
    <source>
        <dbReference type="ARBA" id="ARBA00010013"/>
    </source>
</evidence>
<proteinExistence type="inferred from homology"/>
<evidence type="ECO:0000256" key="3">
    <source>
        <dbReference type="SAM" id="SignalP"/>
    </source>
</evidence>
<evidence type="ECO:0000256" key="2">
    <source>
        <dbReference type="ARBA" id="ARBA00022729"/>
    </source>
</evidence>
<gene>
    <name evidence="4" type="ORF">SAMN05192568_100175</name>
</gene>
<feature type="signal peptide" evidence="3">
    <location>
        <begin position="1"/>
        <end position="31"/>
    </location>
</feature>
<sequence length="191" mass="20588">MCPTMRASTLLPILRGLAACALLATAGTVSAKEVPIGPHVTKNGLEVAAVYLQPIEMDPPGMMRDAAQSDLHLETDIRAAKDNRNGFAEGDWVPALEIRFEAVKLDGDKPTDQKVSGELMPMVANDGPHYGDNVKLFGPGRYRLKVTVAPPGKNSHFGRHVDKETGVGPWFEPFDVTQDFTFAGVGKKGAY</sequence>
<comment type="similarity">
    <text evidence="1">Belongs to the UPF0423 family.</text>
</comment>
<evidence type="ECO:0000313" key="4">
    <source>
        <dbReference type="EMBL" id="SFL12582.1"/>
    </source>
</evidence>
<protein>
    <submittedName>
        <fullName evidence="4">Uncharacterized protein</fullName>
    </submittedName>
</protein>
<evidence type="ECO:0000313" key="5">
    <source>
        <dbReference type="Proteomes" id="UP000199048"/>
    </source>
</evidence>
<dbReference type="AlphaFoldDB" id="A0A1I4F3L5"/>
<reference evidence="5" key="1">
    <citation type="submission" date="2016-10" db="EMBL/GenBank/DDBJ databases">
        <authorList>
            <person name="Varghese N."/>
            <person name="Submissions S."/>
        </authorList>
    </citation>
    <scope>NUCLEOTIDE SEQUENCE [LARGE SCALE GENOMIC DNA]</scope>
    <source>
        <strain evidence="5">BL36</strain>
    </source>
</reference>
<feature type="chain" id="PRO_5011733571" evidence="3">
    <location>
        <begin position="32"/>
        <end position="191"/>
    </location>
</feature>
<dbReference type="Pfam" id="PF10634">
    <property type="entry name" value="Iron_transport"/>
    <property type="match status" value="1"/>
</dbReference>
<accession>A0A1I4F3L5</accession>